<dbReference type="SUPFAM" id="SSF53383">
    <property type="entry name" value="PLP-dependent transferases"/>
    <property type="match status" value="2"/>
</dbReference>
<dbReference type="PANTHER" id="PTHR46577">
    <property type="entry name" value="HTH-TYPE TRANSCRIPTIONAL REGULATORY PROTEIN GABR"/>
    <property type="match status" value="1"/>
</dbReference>
<evidence type="ECO:0000313" key="3">
    <source>
        <dbReference type="Proteomes" id="UP000830115"/>
    </source>
</evidence>
<evidence type="ECO:0000313" key="2">
    <source>
        <dbReference type="EMBL" id="UQA98030.1"/>
    </source>
</evidence>
<dbReference type="InterPro" id="IPR004839">
    <property type="entry name" value="Aminotransferase_I/II_large"/>
</dbReference>
<protein>
    <submittedName>
        <fullName evidence="2">Aminotransferase class I/II-fold pyridoxal phosphate-dependent enzyme</fullName>
    </submittedName>
</protein>
<sequence length="497" mass="50443">MTVGEVGRGTYVRAAQHAPGPALAEPAAPAAGTRVNLELNYPVVPEQAALLADGMTPLLRPDALEAVMGPVGPAGTLAARSAAAGLLTRAGLAGADPERILFAGNGRQAVAGAVAALVPPGGRLGVEEFTYPLVKGIAARIGVTLVPLATDASGLCPDAVRAAHRSAPLRAVYLQPTLHNPLGVTMPPQRRAELAETLRELDLWAVEDAIWSFLQEGADGGAAGEGGVGEKRPEVFRAVYGAEPAGPAPPLAPEPAGLPGAAAAGLPGAPGMQSAPLVGPAPVSPFAPFTPGVPRGAGLPLPPRVPFPPGPPLPPLAALAPERTVLVDSLSKRLAPGLTVGLLLTPAPLTDKAAAALRSGGWTAPGFALEAVTRWLADGTVDRVVRAKRRDAAARQALVREHLEGFDVRTGPRSYFAWWQLPDGWRAECFLAAAARRGIAVTPATAFAVAPEGTQGAAPAPNAVRLGLAGAPMTLLPYALSTLAAIARGAPEDALPE</sequence>
<organism evidence="2 3">
    <name type="scientific">Streptomyces halobius</name>
    <dbReference type="NCBI Taxonomy" id="2879846"/>
    <lineage>
        <taxon>Bacteria</taxon>
        <taxon>Bacillati</taxon>
        <taxon>Actinomycetota</taxon>
        <taxon>Actinomycetes</taxon>
        <taxon>Kitasatosporales</taxon>
        <taxon>Streptomycetaceae</taxon>
        <taxon>Streptomyces</taxon>
    </lineage>
</organism>
<evidence type="ECO:0000259" key="1">
    <source>
        <dbReference type="Pfam" id="PF00155"/>
    </source>
</evidence>
<dbReference type="EMBL" id="CP086322">
    <property type="protein sequence ID" value="UQA98030.1"/>
    <property type="molecule type" value="Genomic_DNA"/>
</dbReference>
<dbReference type="Gene3D" id="3.40.640.10">
    <property type="entry name" value="Type I PLP-dependent aspartate aminotransferase-like (Major domain)"/>
    <property type="match status" value="2"/>
</dbReference>
<gene>
    <name evidence="2" type="ORF">K9S39_32490</name>
</gene>
<feature type="domain" description="Aminotransferase class I/classII large" evidence="1">
    <location>
        <begin position="74"/>
        <end position="212"/>
    </location>
</feature>
<dbReference type="InterPro" id="IPR015421">
    <property type="entry name" value="PyrdxlP-dep_Trfase_major"/>
</dbReference>
<dbReference type="InterPro" id="IPR051446">
    <property type="entry name" value="HTH_trans_reg/aminotransferase"/>
</dbReference>
<dbReference type="GO" id="GO:0008483">
    <property type="term" value="F:transaminase activity"/>
    <property type="evidence" value="ECO:0007669"/>
    <property type="project" value="UniProtKB-KW"/>
</dbReference>
<feature type="domain" description="Aminotransferase class I/classII large" evidence="1">
    <location>
        <begin position="321"/>
        <end position="481"/>
    </location>
</feature>
<accession>A0ABY4MJP7</accession>
<keyword evidence="2" id="KW-0808">Transferase</keyword>
<keyword evidence="2" id="KW-0032">Aminotransferase</keyword>
<reference evidence="2" key="1">
    <citation type="submission" date="2021-10" db="EMBL/GenBank/DDBJ databases">
        <title>Streptomyces nigrumlapis sp.nov.,an antimicrobial producing actinobacterium isolated from Black Gobi rocks.</title>
        <authorList>
            <person name="Wen Y."/>
            <person name="Zhang W."/>
            <person name="Liu X.G."/>
        </authorList>
    </citation>
    <scope>NUCLEOTIDE SEQUENCE</scope>
    <source>
        <strain evidence="2">ST13-2-2</strain>
    </source>
</reference>
<proteinExistence type="predicted"/>
<keyword evidence="3" id="KW-1185">Reference proteome</keyword>
<dbReference type="Proteomes" id="UP000830115">
    <property type="component" value="Chromosome"/>
</dbReference>
<dbReference type="InterPro" id="IPR015424">
    <property type="entry name" value="PyrdxlP-dep_Trfase"/>
</dbReference>
<dbReference type="PANTHER" id="PTHR46577:SF1">
    <property type="entry name" value="HTH-TYPE TRANSCRIPTIONAL REGULATORY PROTEIN GABR"/>
    <property type="match status" value="1"/>
</dbReference>
<name>A0ABY4MJP7_9ACTN</name>
<dbReference type="Pfam" id="PF00155">
    <property type="entry name" value="Aminotran_1_2"/>
    <property type="match status" value="2"/>
</dbReference>